<feature type="domain" description="Histidine kinase" evidence="14">
    <location>
        <begin position="180"/>
        <end position="401"/>
    </location>
</feature>
<dbReference type="Gene3D" id="1.10.287.130">
    <property type="match status" value="1"/>
</dbReference>
<evidence type="ECO:0000256" key="8">
    <source>
        <dbReference type="ARBA" id="ARBA00022840"/>
    </source>
</evidence>
<keyword evidence="17" id="KW-1185">Reference proteome</keyword>
<proteinExistence type="inferred from homology"/>
<evidence type="ECO:0000256" key="2">
    <source>
        <dbReference type="ARBA" id="ARBA00006402"/>
    </source>
</evidence>
<dbReference type="Gene3D" id="3.30.565.10">
    <property type="entry name" value="Histidine kinase-like ATPase, C-terminal domain"/>
    <property type="match status" value="1"/>
</dbReference>
<dbReference type="SMART" id="SM00091">
    <property type="entry name" value="PAS"/>
    <property type="match status" value="1"/>
</dbReference>
<evidence type="ECO:0000256" key="1">
    <source>
        <dbReference type="ARBA" id="ARBA00000085"/>
    </source>
</evidence>
<dbReference type="Gene3D" id="3.30.450.20">
    <property type="entry name" value="PAS domain"/>
    <property type="match status" value="1"/>
</dbReference>
<dbReference type="InterPro" id="IPR003594">
    <property type="entry name" value="HATPase_dom"/>
</dbReference>
<dbReference type="SUPFAM" id="SSF55874">
    <property type="entry name" value="ATPase domain of HSP90 chaperone/DNA topoisomerase II/histidine kinase"/>
    <property type="match status" value="1"/>
</dbReference>
<dbReference type="FunFam" id="1.10.287.130:FF:000002">
    <property type="entry name" value="Two-component osmosensing histidine kinase"/>
    <property type="match status" value="1"/>
</dbReference>
<dbReference type="PANTHER" id="PTHR43047:SF64">
    <property type="entry name" value="HISTIDINE KINASE CONTAINING CHEY-HOMOLOGOUS RECEIVER DOMAIN AND PAS DOMAIN-RELATED"/>
    <property type="match status" value="1"/>
</dbReference>
<dbReference type="SMART" id="SM00388">
    <property type="entry name" value="HisKA"/>
    <property type="match status" value="1"/>
</dbReference>
<organism evidence="16 17">
    <name type="scientific">Paenibacillus pasadenensis</name>
    <dbReference type="NCBI Taxonomy" id="217090"/>
    <lineage>
        <taxon>Bacteria</taxon>
        <taxon>Bacillati</taxon>
        <taxon>Bacillota</taxon>
        <taxon>Bacilli</taxon>
        <taxon>Bacillales</taxon>
        <taxon>Paenibacillaceae</taxon>
        <taxon>Paenibacillus</taxon>
    </lineage>
</organism>
<dbReference type="AlphaFoldDB" id="A0A2N5NAU8"/>
<evidence type="ECO:0000256" key="11">
    <source>
        <dbReference type="ARBA" id="ARBA00068150"/>
    </source>
</evidence>
<evidence type="ECO:0000256" key="3">
    <source>
        <dbReference type="ARBA" id="ARBA00012438"/>
    </source>
</evidence>
<keyword evidence="5" id="KW-0808">Transferase</keyword>
<sequence>MAEWNGFEAIVIVAVLTLVLFALSLMLEKKAAWKEAAGNRSRYDSIFEYNPDMVCLFSRDGRLLRINPAAVRLTGYTAAELEGGRFWSIVEPEDRRRVSRCFLRAKQGRAQTSELRIRTKDEREMELSTVFVPWDGRNGHMDIYTISTDLTPRNAALREAWQAKLEAEQALKIKSEFLAVMSHEIRTPLNGVLGMSELLLDTELDESQREYVRIIQSSGSGLMDVMDDVLDYSRLESGGEIPFAQEPFVLRDVVVGSLQLFLGKLKEKKLDAILELEPGLPEVLVGDGKRLRQVLNNLISNAVKFTDEGGISVKVREVGRTGGRIRLEFCIRDTGIGIPEGKLHLLFKPFSQTDSSISRLYGGTGLGLAICRSLVERMDGRIELRPLQRGAEAIFEIEVSVHEDEDPSATL</sequence>
<name>A0A2N5NAU8_9BACL</name>
<dbReference type="FunFam" id="3.30.565.10:FF:000010">
    <property type="entry name" value="Sensor histidine kinase RcsC"/>
    <property type="match status" value="1"/>
</dbReference>
<dbReference type="SUPFAM" id="SSF55785">
    <property type="entry name" value="PYP-like sensor domain (PAS domain)"/>
    <property type="match status" value="1"/>
</dbReference>
<accession>A0A2N5NAU8</accession>
<dbReference type="InterPro" id="IPR000014">
    <property type="entry name" value="PAS"/>
</dbReference>
<dbReference type="CDD" id="cd00082">
    <property type="entry name" value="HisKA"/>
    <property type="match status" value="1"/>
</dbReference>
<dbReference type="PROSITE" id="PS50109">
    <property type="entry name" value="HIS_KIN"/>
    <property type="match status" value="1"/>
</dbReference>
<dbReference type="InterPro" id="IPR036097">
    <property type="entry name" value="HisK_dim/P_sf"/>
</dbReference>
<evidence type="ECO:0000256" key="10">
    <source>
        <dbReference type="ARBA" id="ARBA00064003"/>
    </source>
</evidence>
<dbReference type="InterPro" id="IPR013656">
    <property type="entry name" value="PAS_4"/>
</dbReference>
<evidence type="ECO:0000259" key="14">
    <source>
        <dbReference type="PROSITE" id="PS50109"/>
    </source>
</evidence>
<comment type="caution">
    <text evidence="16">The sequence shown here is derived from an EMBL/GenBank/DDBJ whole genome shotgun (WGS) entry which is preliminary data.</text>
</comment>
<evidence type="ECO:0000256" key="13">
    <source>
        <dbReference type="SAM" id="Phobius"/>
    </source>
</evidence>
<keyword evidence="13" id="KW-0812">Transmembrane</keyword>
<dbReference type="InterPro" id="IPR004358">
    <property type="entry name" value="Sig_transdc_His_kin-like_C"/>
</dbReference>
<evidence type="ECO:0000256" key="5">
    <source>
        <dbReference type="ARBA" id="ARBA00022679"/>
    </source>
</evidence>
<dbReference type="GO" id="GO:0000155">
    <property type="term" value="F:phosphorelay sensor kinase activity"/>
    <property type="evidence" value="ECO:0007669"/>
    <property type="project" value="InterPro"/>
</dbReference>
<keyword evidence="9" id="KW-0902">Two-component regulatory system</keyword>
<keyword evidence="13" id="KW-1133">Transmembrane helix</keyword>
<dbReference type="InterPro" id="IPR005467">
    <property type="entry name" value="His_kinase_dom"/>
</dbReference>
<evidence type="ECO:0000256" key="9">
    <source>
        <dbReference type="ARBA" id="ARBA00023012"/>
    </source>
</evidence>
<dbReference type="CDD" id="cd00130">
    <property type="entry name" value="PAS"/>
    <property type="match status" value="1"/>
</dbReference>
<dbReference type="Pfam" id="PF00512">
    <property type="entry name" value="HisKA"/>
    <property type="match status" value="1"/>
</dbReference>
<dbReference type="EMBL" id="NFEZ01000003">
    <property type="protein sequence ID" value="PLT47453.1"/>
    <property type="molecule type" value="Genomic_DNA"/>
</dbReference>
<keyword evidence="7" id="KW-0418">Kinase</keyword>
<dbReference type="EC" id="2.7.13.3" evidence="3"/>
<dbReference type="PRINTS" id="PR00344">
    <property type="entry name" value="BCTRLSENSOR"/>
</dbReference>
<dbReference type="Pfam" id="PF02518">
    <property type="entry name" value="HATPase_c"/>
    <property type="match status" value="1"/>
</dbReference>
<keyword evidence="6" id="KW-0547">Nucleotide-binding</keyword>
<evidence type="ECO:0000256" key="6">
    <source>
        <dbReference type="ARBA" id="ARBA00022741"/>
    </source>
</evidence>
<keyword evidence="8" id="KW-0067">ATP-binding</keyword>
<evidence type="ECO:0000256" key="12">
    <source>
        <dbReference type="ARBA" id="ARBA00074306"/>
    </source>
</evidence>
<dbReference type="SUPFAM" id="SSF47384">
    <property type="entry name" value="Homodimeric domain of signal transducing histidine kinase"/>
    <property type="match status" value="1"/>
</dbReference>
<protein>
    <recommendedName>
        <fullName evidence="12">Circadian input-output histidine kinase CikA</fullName>
        <ecNumber evidence="3">2.7.13.3</ecNumber>
    </recommendedName>
    <alternativeName>
        <fullName evidence="11">Sensory/regulatory protein RpfC</fullName>
    </alternativeName>
</protein>
<evidence type="ECO:0000313" key="17">
    <source>
        <dbReference type="Proteomes" id="UP000234789"/>
    </source>
</evidence>
<evidence type="ECO:0000259" key="15">
    <source>
        <dbReference type="PROSITE" id="PS50112"/>
    </source>
</evidence>
<dbReference type="NCBIfam" id="TIGR00229">
    <property type="entry name" value="sensory_box"/>
    <property type="match status" value="1"/>
</dbReference>
<feature type="transmembrane region" description="Helical" evidence="13">
    <location>
        <begin position="6"/>
        <end position="27"/>
    </location>
</feature>
<comment type="catalytic activity">
    <reaction evidence="1">
        <text>ATP + protein L-histidine = ADP + protein N-phospho-L-histidine.</text>
        <dbReference type="EC" id="2.7.13.3"/>
    </reaction>
</comment>
<evidence type="ECO:0000313" key="16">
    <source>
        <dbReference type="EMBL" id="PLT47453.1"/>
    </source>
</evidence>
<dbReference type="InterPro" id="IPR036890">
    <property type="entry name" value="HATPase_C_sf"/>
</dbReference>
<evidence type="ECO:0000256" key="7">
    <source>
        <dbReference type="ARBA" id="ARBA00022777"/>
    </source>
</evidence>
<dbReference type="PANTHER" id="PTHR43047">
    <property type="entry name" value="TWO-COMPONENT HISTIDINE PROTEIN KINASE"/>
    <property type="match status" value="1"/>
</dbReference>
<reference evidence="16 17" key="1">
    <citation type="submission" date="2017-05" db="EMBL/GenBank/DDBJ databases">
        <title>Functional genome analysis of Paenibacillus pasadenensis strain R16: insights on endophytic life style and antifungal activity.</title>
        <authorList>
            <person name="Passera A."/>
            <person name="Marcolungo L."/>
            <person name="Casati P."/>
            <person name="Brasca M."/>
            <person name="Quaglino F."/>
            <person name="Delledonne M."/>
        </authorList>
    </citation>
    <scope>NUCLEOTIDE SEQUENCE [LARGE SCALE GENOMIC DNA]</scope>
    <source>
        <strain evidence="16 17">R16</strain>
    </source>
</reference>
<comment type="subunit">
    <text evidence="10">At low DSF concentrations, interacts with RpfF.</text>
</comment>
<dbReference type="CDD" id="cd16922">
    <property type="entry name" value="HATPase_EvgS-ArcB-TorS-like"/>
    <property type="match status" value="1"/>
</dbReference>
<dbReference type="SMART" id="SM00387">
    <property type="entry name" value="HATPase_c"/>
    <property type="match status" value="1"/>
</dbReference>
<evidence type="ECO:0000256" key="4">
    <source>
        <dbReference type="ARBA" id="ARBA00022553"/>
    </source>
</evidence>
<dbReference type="Proteomes" id="UP000234789">
    <property type="component" value="Unassembled WGS sequence"/>
</dbReference>
<dbReference type="RefSeq" id="WP_101808109.1">
    <property type="nucleotide sequence ID" value="NZ_NFEZ01000003.1"/>
</dbReference>
<dbReference type="InterPro" id="IPR035965">
    <property type="entry name" value="PAS-like_dom_sf"/>
</dbReference>
<dbReference type="PROSITE" id="PS50112">
    <property type="entry name" value="PAS"/>
    <property type="match status" value="1"/>
</dbReference>
<feature type="domain" description="PAS" evidence="15">
    <location>
        <begin position="39"/>
        <end position="109"/>
    </location>
</feature>
<keyword evidence="13" id="KW-0472">Membrane</keyword>
<dbReference type="GO" id="GO:0005524">
    <property type="term" value="F:ATP binding"/>
    <property type="evidence" value="ECO:0007669"/>
    <property type="project" value="UniProtKB-KW"/>
</dbReference>
<dbReference type="Pfam" id="PF08448">
    <property type="entry name" value="PAS_4"/>
    <property type="match status" value="1"/>
</dbReference>
<keyword evidence="4" id="KW-0597">Phosphoprotein</keyword>
<dbReference type="InterPro" id="IPR003661">
    <property type="entry name" value="HisK_dim/P_dom"/>
</dbReference>
<gene>
    <name evidence="16" type="ORF">B8V81_1677</name>
</gene>
<comment type="similarity">
    <text evidence="2">In the N-terminal section; belongs to the phytochrome family.</text>
</comment>